<dbReference type="RefSeq" id="WP_346152769.1">
    <property type="nucleotide sequence ID" value="NZ_BAAAUW010000015.1"/>
</dbReference>
<dbReference type="Pfam" id="PF03538">
    <property type="entry name" value="VRP1"/>
    <property type="match status" value="1"/>
</dbReference>
<dbReference type="InterPro" id="IPR002477">
    <property type="entry name" value="Peptidoglycan-bd-like"/>
</dbReference>
<feature type="domain" description="Peptidoglycan binding-like" evidence="3">
    <location>
        <begin position="16"/>
        <end position="71"/>
    </location>
</feature>
<dbReference type="Pfam" id="PF18413">
    <property type="entry name" value="Neuraminidase"/>
    <property type="match status" value="1"/>
</dbReference>
<feature type="compositionally biased region" description="Pro residues" evidence="2">
    <location>
        <begin position="1472"/>
        <end position="1485"/>
    </location>
</feature>
<evidence type="ECO:0000313" key="7">
    <source>
        <dbReference type="Proteomes" id="UP001500728"/>
    </source>
</evidence>
<accession>A0ABP6QXV7</accession>
<dbReference type="EMBL" id="BAAAUW010000015">
    <property type="protein sequence ID" value="GAA3264541.1"/>
    <property type="molecule type" value="Genomic_DNA"/>
</dbReference>
<reference evidence="7" key="1">
    <citation type="journal article" date="2019" name="Int. J. Syst. Evol. Microbiol.">
        <title>The Global Catalogue of Microorganisms (GCM) 10K type strain sequencing project: providing services to taxonomists for standard genome sequencing and annotation.</title>
        <authorList>
            <consortium name="The Broad Institute Genomics Platform"/>
            <consortium name="The Broad Institute Genome Sequencing Center for Infectious Disease"/>
            <person name="Wu L."/>
            <person name="Ma J."/>
        </authorList>
    </citation>
    <scope>NUCLEOTIDE SEQUENCE [LARGE SCALE GENOMIC DNA]</scope>
    <source>
        <strain evidence="7">JCM 9381</strain>
    </source>
</reference>
<evidence type="ECO:0000256" key="2">
    <source>
        <dbReference type="SAM" id="MobiDB-lite"/>
    </source>
</evidence>
<dbReference type="Pfam" id="PF01471">
    <property type="entry name" value="PG_binding_1"/>
    <property type="match status" value="1"/>
</dbReference>
<evidence type="ECO:0000256" key="1">
    <source>
        <dbReference type="ARBA" id="ARBA00023026"/>
    </source>
</evidence>
<dbReference type="Gene3D" id="1.10.101.10">
    <property type="entry name" value="PGBD-like superfamily/PGBD"/>
    <property type="match status" value="1"/>
</dbReference>
<feature type="domain" description="ABC toxin N-terminal" evidence="5">
    <location>
        <begin position="1778"/>
        <end position="1900"/>
    </location>
</feature>
<evidence type="ECO:0000313" key="6">
    <source>
        <dbReference type="EMBL" id="GAA3264541.1"/>
    </source>
</evidence>
<dbReference type="Pfam" id="PF20220">
    <property type="entry name" value="ABC_toxin_N"/>
    <property type="match status" value="1"/>
</dbReference>
<feature type="region of interest" description="Disordered" evidence="2">
    <location>
        <begin position="1460"/>
        <end position="1485"/>
    </location>
</feature>
<protein>
    <recommendedName>
        <fullName evidence="8">PA14 domain-containing protein</fullName>
    </recommendedName>
</protein>
<dbReference type="InterPro" id="IPR041079">
    <property type="entry name" value="Neuraminidase-like"/>
</dbReference>
<evidence type="ECO:0008006" key="8">
    <source>
        <dbReference type="Google" id="ProtNLM"/>
    </source>
</evidence>
<dbReference type="InterPro" id="IPR046839">
    <property type="entry name" value="ABC_toxin_N"/>
</dbReference>
<dbReference type="InterPro" id="IPR036365">
    <property type="entry name" value="PGBD-like_sf"/>
</dbReference>
<evidence type="ECO:0000259" key="3">
    <source>
        <dbReference type="Pfam" id="PF01471"/>
    </source>
</evidence>
<feature type="domain" description="Neuraminidase-like" evidence="4">
    <location>
        <begin position="1931"/>
        <end position="2069"/>
    </location>
</feature>
<keyword evidence="1" id="KW-0843">Virulence</keyword>
<dbReference type="Gene3D" id="3.90.182.10">
    <property type="entry name" value="Toxin - Anthrax Protective Antigen,domain 1"/>
    <property type="match status" value="1"/>
</dbReference>
<keyword evidence="7" id="KW-1185">Reference proteome</keyword>
<proteinExistence type="predicted"/>
<dbReference type="SUPFAM" id="SSF47090">
    <property type="entry name" value="PGBD-like"/>
    <property type="match status" value="1"/>
</dbReference>
<gene>
    <name evidence="6" type="ORF">GCM10010469_34270</name>
</gene>
<evidence type="ECO:0000259" key="5">
    <source>
        <dbReference type="Pfam" id="PF20220"/>
    </source>
</evidence>
<dbReference type="InterPro" id="IPR036366">
    <property type="entry name" value="PGBDSf"/>
</dbReference>
<dbReference type="Proteomes" id="UP001500728">
    <property type="component" value="Unassembled WGS sequence"/>
</dbReference>
<organism evidence="6 7">
    <name type="scientific">Streptomyces labedae</name>
    <dbReference type="NCBI Taxonomy" id="285569"/>
    <lineage>
        <taxon>Bacteria</taxon>
        <taxon>Bacillati</taxon>
        <taxon>Actinomycetota</taxon>
        <taxon>Actinomycetes</taxon>
        <taxon>Kitasatosporales</taxon>
        <taxon>Streptomycetaceae</taxon>
        <taxon>Streptomyces</taxon>
    </lineage>
</organism>
<sequence>MKQSRHFLELGREGDEVGRLHEDLGVIGLEIPRDEREAARFGRGTQSAVQQFQREHSLEATGVVDERTAALISRAVHVAGDGGEDAAAGETYRVSGLVVSPERGGVAGLDVEIVDRNVGADIMLAQTTTDWRGYYAVTFPADCAASARLRPKERPDLQVRVVLGDERLASSEVCYGALRKERIDVSLPEGLAGLPSELDLLTSALAAHFEGSLVDLQEDDEYQDVTYLARKSGWDARAVAFASLSRRFSRQAVECGHEALQPAHYYALLRAEVSADPEALYGLAPQTARKVWEQAIERGVVPASLGDNLDEAVQDFQRLSAMHALEAKSMPGASELRELLALSLGDDADRHGRFAALLVAHRADPTPFWDKVCEEFGRELADRLRLDGQLAMLTLGNAPLISRLHEASHEQPISSPMDLVRQGYHQAEEWQPLIDGHVPQQIPGDDEPIRARNYAELLAAQVRLRFPTAVVADLVGRGKVPLTDDEAVQAGVHEFLAGHADTFQIGVQPVDQFIEGAGLDVEPPVRDHIRRLQRVYQVTPDDRAMSVLLEHGLDSAYSIVHYGTDTLVAKLGEQLGGEEVARTVAAKANQVHLAVLNVATSYLTTRVAPAVGGDPNARVIDPGQQLEALVDREQQPRNSPTLEELFGSMDYCACEHCRSVLSPAAYLVDLLLFAERPHTEKEQPLKVLLERRPDLQHLPLTCENTNTPVPYIDIVNETLEHFVVNGMTLSGYTGHDTGPKARPEDILASAQFVQDKAYEELQQEWFPPPLPFHRPLEMLRRHFATLQVPLATAMEALRANDAIERSQPTGYAWRDILIERIGLSRDEHKLLTDRRIPLADLYGFPAGTTEAKALKELANVKAFTRRAGIDYDDLAALLETTFINRDAYLIPQLRRLGVPFTTLAEVKANTISDSALAAQLPADVTVNEVKAFVSAHYSRATRLIMMTEVEGSAPCSLDGFRLAYADPDPAKSALKPIDYVRFARFVRLWRKLGWTVEQTDTAISALAPTTALPTGTDAAVDLDQRFRALLPRLGVALTTLERLDVTPGKDLSSMLACWAPIQVHGRDSLYGRLFLGAAYIAQNPAFAPDKSGAVLQDPNQKVANHAEALRAATGLTAEELTLVQGTLKGGAGASLTLENVSALYRHGWLARKLGISVRELLAFIRHTGLNPFAAPDPPKPPIVALLDLLDALHKAELTPGQTLYLMFNNDLAGTSEPEEEQITAFARTLRTGFADIDTQFAIVDDPSGDLARTRMALIYGAETADLLFALLNGTFTVSVEYTHDADTLEPSIVDASARRLSYDPVGKQLTFAGVMTAEIRQALQVHPAEPAFREAVTLLDKRGHEQTSQFFGRYPELLKMYTEYAVTASSASKSEWLADVLAAFLHQLAHQRKRQHAFAALSTILGTDPKLTQAITDNTAVLHAEGDTNRPALDDLTAVQNKGLSAQLFWDTTATGAPHTEAKPTSLVDYGPEPPATPLPSGPQPGKPISGVWSGFLEAPETGEFAFAIDTDAKKVTLTLDEVSLDLDPKAERWLSRAPITLTAGQMSSIKLTAEKLTKRLTLRWSSAGRGWQIVPGRHLYPAMAVDRLRVTYVRILKAASLATGTKLTPAEFAHLAVAPDLRVDGQGWVNALRTSGPADPQKDHKLLDALRALLGLAVLKAELAPSDERLLTALKNPTATDANGTSLLLTVTGWQSQSLDKLLDHLGKTRKDLTHIETFARVHQAYTVLTALGASAAKAIEATTNNPTPNVVAAFQAAVRARYDESDWLAILRPINDELRSLQRDALVAYVLRRLSESKTTASIDTPDKLFQHFLMDVSMQPCMQTSRIRHALSSVQLFLERCLMNLEQRVAPSSIDAAQWEWMKRYRVWEANRKVFLWPENWLEPELRDDQSPFFQETMSELLQGDITEERAATALLNYLIKLEEVAQLDPCGIYVEEHDISADDIVHMVARTAGAHRKYFYRRREHGQWTPWEHINLDIEDNPVMPVVWKGRLFLFWLRIIEQSPMNPDAIPASSYDNVSLAGLTVEGLKEVLVQNAYSTTQAELGAVLSYSEHLNGKWQPVKTSDPARPAVLAQATPGPINRQEISLSAALAKNGDLLVKISIGSGDELFSGFRLRNTHSAPVRWEETDHASIPTDMTRDISTGADTLTARYQKDRTPSGGYSVGFSHAIIKSKSPVAMRAITPGQSLNDAWAAPFALCDRAHAFYVDVTPRPLLASRFAMFGVGTGRDVMAPDIPPVLNGVSEDAFISRVIGNVGTVRFGTSVIGPAGTLPRERR</sequence>
<evidence type="ECO:0000259" key="4">
    <source>
        <dbReference type="Pfam" id="PF18413"/>
    </source>
</evidence>
<name>A0ABP6QXV7_9ACTN</name>
<comment type="caution">
    <text evidence="6">The sequence shown here is derived from an EMBL/GenBank/DDBJ whole genome shotgun (WGS) entry which is preliminary data.</text>
</comment>
<dbReference type="InterPro" id="IPR018003">
    <property type="entry name" value="Insecticidal_toxin/plasmid_vir"/>
</dbReference>
<dbReference type="SUPFAM" id="SSF56988">
    <property type="entry name" value="Anthrax protective antigen"/>
    <property type="match status" value="1"/>
</dbReference>